<keyword evidence="8 9" id="KW-0342">GTP-binding</keyword>
<dbReference type="GO" id="GO:0042254">
    <property type="term" value="P:ribosome biogenesis"/>
    <property type="evidence" value="ECO:0007669"/>
    <property type="project" value="UniProtKB-UniRule"/>
</dbReference>
<feature type="region of interest" description="Disordered" evidence="10">
    <location>
        <begin position="449"/>
        <end position="501"/>
    </location>
</feature>
<dbReference type="Proteomes" id="UP000502677">
    <property type="component" value="Chromosome"/>
</dbReference>
<dbReference type="PANTHER" id="PTHR11702:SF31">
    <property type="entry name" value="MITOCHONDRIAL RIBOSOME-ASSOCIATED GTPASE 2"/>
    <property type="match status" value="1"/>
</dbReference>
<keyword evidence="4 9" id="KW-0479">Metal-binding</keyword>
<comment type="similarity">
    <text evidence="2 9">Belongs to the TRAFAC class OBG-HflX-like GTPase superfamily. OBG GTPase family.</text>
</comment>
<dbReference type="Pfam" id="PF09269">
    <property type="entry name" value="DUF1967"/>
    <property type="match status" value="1"/>
</dbReference>
<dbReference type="InterPro" id="IPR015349">
    <property type="entry name" value="OCT_dom"/>
</dbReference>
<dbReference type="SUPFAM" id="SSF102741">
    <property type="entry name" value="Obg GTP-binding protein C-terminal domain"/>
    <property type="match status" value="1"/>
</dbReference>
<dbReference type="PROSITE" id="PS00905">
    <property type="entry name" value="GTP1_OBG"/>
    <property type="match status" value="1"/>
</dbReference>
<dbReference type="InterPro" id="IPR036726">
    <property type="entry name" value="GTP1_OBG_dom_sf"/>
</dbReference>
<dbReference type="Gene3D" id="3.30.300.350">
    <property type="entry name" value="GTP-binding protein OBG, C-terminal domain"/>
    <property type="match status" value="1"/>
</dbReference>
<protein>
    <recommendedName>
        <fullName evidence="9">GTPase Obg</fullName>
        <ecNumber evidence="9">3.6.5.-</ecNumber>
    </recommendedName>
    <alternativeName>
        <fullName evidence="9">GTP-binding protein Obg</fullName>
    </alternativeName>
</protein>
<dbReference type="Pfam" id="PF01018">
    <property type="entry name" value="GTP1_OBG"/>
    <property type="match status" value="1"/>
</dbReference>
<keyword evidence="6 9" id="KW-0378">Hydrolase</keyword>
<keyword evidence="15" id="KW-1185">Reference proteome</keyword>
<feature type="binding site" evidence="9">
    <location>
        <begin position="288"/>
        <end position="291"/>
    </location>
    <ligand>
        <name>GTP</name>
        <dbReference type="ChEBI" id="CHEBI:37565"/>
    </ligand>
</feature>
<proteinExistence type="inferred from homology"/>
<dbReference type="InterPro" id="IPR045086">
    <property type="entry name" value="OBG_GTPase"/>
</dbReference>
<dbReference type="NCBIfam" id="TIGR02729">
    <property type="entry name" value="Obg_CgtA"/>
    <property type="match status" value="1"/>
</dbReference>
<evidence type="ECO:0000256" key="10">
    <source>
        <dbReference type="SAM" id="MobiDB-lite"/>
    </source>
</evidence>
<dbReference type="InterPro" id="IPR014100">
    <property type="entry name" value="GTP-bd_Obg/CgtA"/>
</dbReference>
<evidence type="ECO:0000313" key="15">
    <source>
        <dbReference type="Proteomes" id="UP000502677"/>
    </source>
</evidence>
<dbReference type="InterPro" id="IPR036346">
    <property type="entry name" value="GTP-bd_prot_GTP1/OBG_C_sf"/>
</dbReference>
<comment type="cofactor">
    <cofactor evidence="1 9">
        <name>Mg(2+)</name>
        <dbReference type="ChEBI" id="CHEBI:18420"/>
    </cofactor>
</comment>
<dbReference type="Pfam" id="PF01926">
    <property type="entry name" value="MMR_HSR1"/>
    <property type="match status" value="1"/>
</dbReference>
<organism evidence="14 15">
    <name type="scientific">Leucobacter viscericola</name>
    <dbReference type="NCBI Taxonomy" id="2714935"/>
    <lineage>
        <taxon>Bacteria</taxon>
        <taxon>Bacillati</taxon>
        <taxon>Actinomycetota</taxon>
        <taxon>Actinomycetes</taxon>
        <taxon>Micrococcales</taxon>
        <taxon>Microbacteriaceae</taxon>
        <taxon>Leucobacter</taxon>
    </lineage>
</organism>
<dbReference type="PROSITE" id="PS51710">
    <property type="entry name" value="G_OBG"/>
    <property type="match status" value="1"/>
</dbReference>
<feature type="binding site" evidence="9">
    <location>
        <begin position="191"/>
        <end position="195"/>
    </location>
    <ligand>
        <name>GTP</name>
        <dbReference type="ChEBI" id="CHEBI:37565"/>
    </ligand>
</feature>
<dbReference type="NCBIfam" id="NF008955">
    <property type="entry name" value="PRK12297.1"/>
    <property type="match status" value="1"/>
</dbReference>
<dbReference type="KEGG" id="lvi:G7068_15790"/>
<evidence type="ECO:0000256" key="8">
    <source>
        <dbReference type="ARBA" id="ARBA00023134"/>
    </source>
</evidence>
<comment type="function">
    <text evidence="9">An essential GTPase which binds GTP, GDP and possibly (p)ppGpp with moderate affinity, with high nucleotide exchange rates and a fairly low GTP hydrolysis rate. Plays a role in control of the cell cycle, stress response, ribosome biogenesis and in those bacteria that undergo differentiation, in morphogenesis control.</text>
</comment>
<dbReference type="SUPFAM" id="SSF82051">
    <property type="entry name" value="Obg GTP-binding protein N-terminal domain"/>
    <property type="match status" value="1"/>
</dbReference>
<evidence type="ECO:0000259" key="12">
    <source>
        <dbReference type="PROSITE" id="PS51881"/>
    </source>
</evidence>
<evidence type="ECO:0000256" key="6">
    <source>
        <dbReference type="ARBA" id="ARBA00022801"/>
    </source>
</evidence>
<keyword evidence="7 9" id="KW-0460">Magnesium</keyword>
<dbReference type="GO" id="GO:0003924">
    <property type="term" value="F:GTPase activity"/>
    <property type="evidence" value="ECO:0007669"/>
    <property type="project" value="UniProtKB-UniRule"/>
</dbReference>
<feature type="binding site" evidence="9">
    <location>
        <begin position="166"/>
        <end position="173"/>
    </location>
    <ligand>
        <name>GTP</name>
        <dbReference type="ChEBI" id="CHEBI:37565"/>
    </ligand>
</feature>
<dbReference type="GO" id="GO:0005525">
    <property type="term" value="F:GTP binding"/>
    <property type="evidence" value="ECO:0007669"/>
    <property type="project" value="UniProtKB-UniRule"/>
</dbReference>
<dbReference type="PROSITE" id="PS51881">
    <property type="entry name" value="OCT"/>
    <property type="match status" value="1"/>
</dbReference>
<dbReference type="InterPro" id="IPR006073">
    <property type="entry name" value="GTP-bd"/>
</dbReference>
<keyword evidence="5 9" id="KW-0547">Nucleotide-binding</keyword>
<dbReference type="RefSeq" id="WP_166292841.1">
    <property type="nucleotide sequence ID" value="NZ_CP049863.1"/>
</dbReference>
<feature type="binding site" evidence="9">
    <location>
        <begin position="317"/>
        <end position="319"/>
    </location>
    <ligand>
        <name>GTP</name>
        <dbReference type="ChEBI" id="CHEBI:37565"/>
    </ligand>
</feature>
<dbReference type="PRINTS" id="PR00326">
    <property type="entry name" value="GTP1OBG"/>
</dbReference>
<accession>A0A6G7XJA1</accession>
<dbReference type="CDD" id="cd01898">
    <property type="entry name" value="Obg"/>
    <property type="match status" value="1"/>
</dbReference>
<feature type="compositionally biased region" description="Basic and acidic residues" evidence="10">
    <location>
        <begin position="455"/>
        <end position="501"/>
    </location>
</feature>
<feature type="domain" description="OBG-type G" evidence="11">
    <location>
        <begin position="160"/>
        <end position="336"/>
    </location>
</feature>
<dbReference type="NCBIfam" id="NF008956">
    <property type="entry name" value="PRK12299.1"/>
    <property type="match status" value="1"/>
</dbReference>
<dbReference type="EMBL" id="CP049863">
    <property type="protein sequence ID" value="QIK64509.1"/>
    <property type="molecule type" value="Genomic_DNA"/>
</dbReference>
<dbReference type="InterPro" id="IPR006074">
    <property type="entry name" value="GTP1-OBG_CS"/>
</dbReference>
<evidence type="ECO:0000259" key="13">
    <source>
        <dbReference type="PROSITE" id="PS51883"/>
    </source>
</evidence>
<dbReference type="PANTHER" id="PTHR11702">
    <property type="entry name" value="DEVELOPMENTALLY REGULATED GTP-BINDING PROTEIN-RELATED"/>
    <property type="match status" value="1"/>
</dbReference>
<feature type="binding site" evidence="9">
    <location>
        <position position="173"/>
    </location>
    <ligand>
        <name>Mg(2+)</name>
        <dbReference type="ChEBI" id="CHEBI:18420"/>
    </ligand>
</feature>
<feature type="domain" description="Obg" evidence="13">
    <location>
        <begin position="2"/>
        <end position="159"/>
    </location>
</feature>
<dbReference type="SUPFAM" id="SSF52540">
    <property type="entry name" value="P-loop containing nucleoside triphosphate hydrolases"/>
    <property type="match status" value="1"/>
</dbReference>
<evidence type="ECO:0000256" key="1">
    <source>
        <dbReference type="ARBA" id="ARBA00001946"/>
    </source>
</evidence>
<comment type="subunit">
    <text evidence="9">Monomer.</text>
</comment>
<keyword evidence="3 9" id="KW-0963">Cytoplasm</keyword>
<evidence type="ECO:0000256" key="2">
    <source>
        <dbReference type="ARBA" id="ARBA00007699"/>
    </source>
</evidence>
<sequence length="501" mass="53294">MVTFVDQVQVHLQAGRGGNGCVSIRREKFKPLAGPDGGAGGNGADVVLIADPQVTTLLEYHRRPHREADNGGYGAGDYRDGVNGQELLLPVPIGTVVKNDKGETLADLTEAGTRYVAAQGGLGGLGNNALSSLKRKAPGFALLGTAGTSGSFTLELKTIADVAFVGYPSAGKSSLIAAMSAAKPKIADYPFTTLSPNLGVVETGEHRYTVADVPGLIEGASEGKGLGLDFLRHVERCSALLHVLDCATLEPGRDPISDLEVILAELGAYPVPEGQTPLLERPQLIALNKIDVPEARDLADFVRPELESRGYRVFEISAASHEGLRSLSFALAELVEKARAEALVEAESKPRIVLKPKAVNDGGFRIATEGGSYGTLYRVLGIKPERWVEQTDFTNDEAVGYLADRLQKIGIDDALVKAGAVAGSTVVIGPGSGVVFDWEPTLTSAAEVQVGARGTDSRVDPNDRRTNKERRAEYTARMDAKAEARAELERERKAGMWKEES</sequence>
<dbReference type="Gene3D" id="2.70.210.12">
    <property type="entry name" value="GTP1/OBG domain"/>
    <property type="match status" value="1"/>
</dbReference>
<dbReference type="Gene3D" id="3.40.50.300">
    <property type="entry name" value="P-loop containing nucleotide triphosphate hydrolases"/>
    <property type="match status" value="1"/>
</dbReference>
<evidence type="ECO:0000256" key="7">
    <source>
        <dbReference type="ARBA" id="ARBA00022842"/>
    </source>
</evidence>
<comment type="subcellular location">
    <subcellularLocation>
        <location evidence="9">Cytoplasm</location>
    </subcellularLocation>
</comment>
<dbReference type="NCBIfam" id="TIGR03595">
    <property type="entry name" value="Obg_CgtA_exten"/>
    <property type="match status" value="1"/>
</dbReference>
<dbReference type="InterPro" id="IPR027417">
    <property type="entry name" value="P-loop_NTPase"/>
</dbReference>
<reference evidence="14 15" key="1">
    <citation type="submission" date="2020-03" db="EMBL/GenBank/DDBJ databases">
        <title>Leucobacter sp. nov., isolated from beetles.</title>
        <authorList>
            <person name="Hyun D.-W."/>
            <person name="Bae J.-W."/>
        </authorList>
    </citation>
    <scope>NUCLEOTIDE SEQUENCE [LARGE SCALE GENOMIC DNA]</scope>
    <source>
        <strain evidence="14 15">HDW9C</strain>
    </source>
</reference>
<evidence type="ECO:0000256" key="9">
    <source>
        <dbReference type="HAMAP-Rule" id="MF_01454"/>
    </source>
</evidence>
<dbReference type="GO" id="GO:0005737">
    <property type="term" value="C:cytoplasm"/>
    <property type="evidence" value="ECO:0007669"/>
    <property type="project" value="UniProtKB-SubCell"/>
</dbReference>
<gene>
    <name evidence="14" type="primary">obgE</name>
    <name evidence="9" type="synonym">obg</name>
    <name evidence="14" type="ORF">G7068_15790</name>
</gene>
<dbReference type="InterPro" id="IPR031167">
    <property type="entry name" value="G_OBG"/>
</dbReference>
<evidence type="ECO:0000256" key="5">
    <source>
        <dbReference type="ARBA" id="ARBA00022741"/>
    </source>
</evidence>
<dbReference type="GO" id="GO:0000287">
    <property type="term" value="F:magnesium ion binding"/>
    <property type="evidence" value="ECO:0007669"/>
    <property type="project" value="InterPro"/>
</dbReference>
<dbReference type="PROSITE" id="PS51883">
    <property type="entry name" value="OBG"/>
    <property type="match status" value="1"/>
</dbReference>
<dbReference type="AlphaFoldDB" id="A0A6G7XJA1"/>
<dbReference type="InterPro" id="IPR006169">
    <property type="entry name" value="GTP1_OBG_dom"/>
</dbReference>
<feature type="domain" description="OCT" evidence="12">
    <location>
        <begin position="356"/>
        <end position="440"/>
    </location>
</feature>
<dbReference type="HAMAP" id="MF_01454">
    <property type="entry name" value="GTPase_Obg"/>
    <property type="match status" value="1"/>
</dbReference>
<evidence type="ECO:0000256" key="4">
    <source>
        <dbReference type="ARBA" id="ARBA00022723"/>
    </source>
</evidence>
<dbReference type="NCBIfam" id="NF008954">
    <property type="entry name" value="PRK12296.1"/>
    <property type="match status" value="1"/>
</dbReference>
<dbReference type="EC" id="3.6.5.-" evidence="9"/>
<feature type="binding site" evidence="9">
    <location>
        <begin position="212"/>
        <end position="215"/>
    </location>
    <ligand>
        <name>GTP</name>
        <dbReference type="ChEBI" id="CHEBI:37565"/>
    </ligand>
</feature>
<dbReference type="FunFam" id="2.70.210.12:FF:000001">
    <property type="entry name" value="GTPase Obg"/>
    <property type="match status" value="1"/>
</dbReference>
<feature type="binding site" evidence="9">
    <location>
        <position position="193"/>
    </location>
    <ligand>
        <name>Mg(2+)</name>
        <dbReference type="ChEBI" id="CHEBI:18420"/>
    </ligand>
</feature>
<evidence type="ECO:0000313" key="14">
    <source>
        <dbReference type="EMBL" id="QIK64509.1"/>
    </source>
</evidence>
<evidence type="ECO:0000259" key="11">
    <source>
        <dbReference type="PROSITE" id="PS51710"/>
    </source>
</evidence>
<name>A0A6G7XJA1_9MICO</name>
<evidence type="ECO:0000256" key="3">
    <source>
        <dbReference type="ARBA" id="ARBA00022490"/>
    </source>
</evidence>